<evidence type="ECO:0000313" key="2">
    <source>
        <dbReference type="EMBL" id="NID04218.1"/>
    </source>
</evidence>
<evidence type="ECO:0000256" key="1">
    <source>
        <dbReference type="SAM" id="SignalP"/>
    </source>
</evidence>
<evidence type="ECO:0000313" key="3">
    <source>
        <dbReference type="Proteomes" id="UP001429601"/>
    </source>
</evidence>
<dbReference type="InterPro" id="IPR011990">
    <property type="entry name" value="TPR-like_helical_dom_sf"/>
</dbReference>
<protein>
    <recommendedName>
        <fullName evidence="4">Sel1 repeat-containing protein</fullName>
    </recommendedName>
</protein>
<evidence type="ECO:0008006" key="4">
    <source>
        <dbReference type="Google" id="ProtNLM"/>
    </source>
</evidence>
<dbReference type="Gene3D" id="1.25.40.10">
    <property type="entry name" value="Tetratricopeptide repeat domain"/>
    <property type="match status" value="1"/>
</dbReference>
<accession>A0ABX0Q1M2</accession>
<reference evidence="2 3" key="1">
    <citation type="journal article" date="2011" name="Curr. Microbiol.">
        <title>Luteibacter jiangsuensis sp. nov.: a methamidophos-degrading bacterium isolated from a methamidophos-manufacturing factory.</title>
        <authorList>
            <person name="Wang L."/>
            <person name="Wang G.L."/>
            <person name="Li S.P."/>
            <person name="Jiang J.D."/>
        </authorList>
    </citation>
    <scope>NUCLEOTIDE SEQUENCE [LARGE SCALE GENOMIC DNA]</scope>
    <source>
        <strain evidence="2 3">CGMCC 1.10133</strain>
    </source>
</reference>
<gene>
    <name evidence="2" type="ORF">HBF26_04930</name>
</gene>
<keyword evidence="1" id="KW-0732">Signal</keyword>
<keyword evidence="3" id="KW-1185">Reference proteome</keyword>
<proteinExistence type="predicted"/>
<feature type="signal peptide" evidence="1">
    <location>
        <begin position="1"/>
        <end position="21"/>
    </location>
</feature>
<organism evidence="2 3">
    <name type="scientific">Luteibacter jiangsuensis</name>
    <dbReference type="NCBI Taxonomy" id="637577"/>
    <lineage>
        <taxon>Bacteria</taxon>
        <taxon>Pseudomonadati</taxon>
        <taxon>Pseudomonadota</taxon>
        <taxon>Gammaproteobacteria</taxon>
        <taxon>Lysobacterales</taxon>
        <taxon>Rhodanobacteraceae</taxon>
        <taxon>Luteibacter</taxon>
    </lineage>
</organism>
<dbReference type="Proteomes" id="UP001429601">
    <property type="component" value="Unassembled WGS sequence"/>
</dbReference>
<comment type="caution">
    <text evidence="2">The sequence shown here is derived from an EMBL/GenBank/DDBJ whole genome shotgun (WGS) entry which is preliminary data.</text>
</comment>
<name>A0ABX0Q1M2_9GAMM</name>
<dbReference type="EMBL" id="JAAQQR010000002">
    <property type="protein sequence ID" value="NID04218.1"/>
    <property type="molecule type" value="Genomic_DNA"/>
</dbReference>
<feature type="chain" id="PRO_5046717806" description="Sel1 repeat-containing protein" evidence="1">
    <location>
        <begin position="22"/>
        <end position="181"/>
    </location>
</feature>
<dbReference type="RefSeq" id="WP_167123678.1">
    <property type="nucleotide sequence ID" value="NZ_JAAQQR010000002.1"/>
</dbReference>
<sequence length="181" mass="19184">MLRRTILVACTVWPVAISAAAHCTTSGVTQGDLVQQGLLNPSVPIEQRQRLADTLLCTALAGHAASQELAGTLYSQGRSRQGNVLPRDIPRARRLLTAAADSGRRQAMRALAALELADGHAREAALWSRVEEDLFGGVRVASSDAHPGTGMTGRDMQFEAEVNLKVQAICARLGPDSPAGH</sequence>